<sequence length="38" mass="4503">MFPHCCHDFHGMARITSGFSLIYVLAHVYYVYIAQYFT</sequence>
<keyword evidence="1" id="KW-0812">Transmembrane</keyword>
<accession>A0A0E9T6B2</accession>
<dbReference type="AlphaFoldDB" id="A0A0E9T6B2"/>
<proteinExistence type="predicted"/>
<dbReference type="EMBL" id="GBXM01060107">
    <property type="protein sequence ID" value="JAH48470.1"/>
    <property type="molecule type" value="Transcribed_RNA"/>
</dbReference>
<protein>
    <submittedName>
        <fullName evidence="2">Uncharacterized protein</fullName>
    </submittedName>
</protein>
<name>A0A0E9T6B2_ANGAN</name>
<reference evidence="2" key="2">
    <citation type="journal article" date="2015" name="Fish Shellfish Immunol.">
        <title>Early steps in the European eel (Anguilla anguilla)-Vibrio vulnificus interaction in the gills: Role of the RtxA13 toxin.</title>
        <authorList>
            <person name="Callol A."/>
            <person name="Pajuelo D."/>
            <person name="Ebbesson L."/>
            <person name="Teles M."/>
            <person name="MacKenzie S."/>
            <person name="Amaro C."/>
        </authorList>
    </citation>
    <scope>NUCLEOTIDE SEQUENCE</scope>
</reference>
<evidence type="ECO:0000256" key="1">
    <source>
        <dbReference type="SAM" id="Phobius"/>
    </source>
</evidence>
<reference evidence="2" key="1">
    <citation type="submission" date="2014-11" db="EMBL/GenBank/DDBJ databases">
        <authorList>
            <person name="Amaro Gonzalez C."/>
        </authorList>
    </citation>
    <scope>NUCLEOTIDE SEQUENCE</scope>
</reference>
<evidence type="ECO:0000313" key="2">
    <source>
        <dbReference type="EMBL" id="JAH48470.1"/>
    </source>
</evidence>
<feature type="transmembrane region" description="Helical" evidence="1">
    <location>
        <begin position="12"/>
        <end position="32"/>
    </location>
</feature>
<keyword evidence="1" id="KW-0472">Membrane</keyword>
<keyword evidence="1" id="KW-1133">Transmembrane helix</keyword>
<organism evidence="2">
    <name type="scientific">Anguilla anguilla</name>
    <name type="common">European freshwater eel</name>
    <name type="synonym">Muraena anguilla</name>
    <dbReference type="NCBI Taxonomy" id="7936"/>
    <lineage>
        <taxon>Eukaryota</taxon>
        <taxon>Metazoa</taxon>
        <taxon>Chordata</taxon>
        <taxon>Craniata</taxon>
        <taxon>Vertebrata</taxon>
        <taxon>Euteleostomi</taxon>
        <taxon>Actinopterygii</taxon>
        <taxon>Neopterygii</taxon>
        <taxon>Teleostei</taxon>
        <taxon>Anguilliformes</taxon>
        <taxon>Anguillidae</taxon>
        <taxon>Anguilla</taxon>
    </lineage>
</organism>